<comment type="caution">
    <text evidence="1">The sequence shown here is derived from an EMBL/GenBank/DDBJ whole genome shotgun (WGS) entry which is preliminary data.</text>
</comment>
<sequence>MALYFIKKQITSPLVLSEPLQFKESSVEMEFLPTEEAKLGRLLLNCMVRSTNYHKANNKLNKVLVELLGTLSFIYKTYCYLEGSFLVYKKDADRFYFFYQEVHPTSGLFLRKAKFDEILKTHESKIKHQKLKHAIKLIRYSYGVKTTYELFFYNILAAEALAGSLLNKSRRGIYYITNKKKLKGILVRKNLTEHDFDYLYKLNGLRNNVFHGKEVDEIQLGELSQKLPEAVEDYMHETYGIQSRGGRVSTTQTPYIQTMFFKLKRAINKEAIFFELPKIDYLNKLVYSNSYEDELIEPYIDKKSSRSILHKY</sequence>
<reference evidence="1 2" key="1">
    <citation type="journal article" date="2016" name="Nat. Commun.">
        <title>Thousands of microbial genomes shed light on interconnected biogeochemical processes in an aquifer system.</title>
        <authorList>
            <person name="Anantharaman K."/>
            <person name="Brown C.T."/>
            <person name="Hug L.A."/>
            <person name="Sharon I."/>
            <person name="Castelle C.J."/>
            <person name="Probst A.J."/>
            <person name="Thomas B.C."/>
            <person name="Singh A."/>
            <person name="Wilkins M.J."/>
            <person name="Karaoz U."/>
            <person name="Brodie E.L."/>
            <person name="Williams K.H."/>
            <person name="Hubbard S.S."/>
            <person name="Banfield J.F."/>
        </authorList>
    </citation>
    <scope>NUCLEOTIDE SEQUENCE [LARGE SCALE GENOMIC DNA]</scope>
</reference>
<organism evidence="1 2">
    <name type="scientific">Candidatus Woykebacteria bacterium RBG_13_40_7b</name>
    <dbReference type="NCBI Taxonomy" id="1802594"/>
    <lineage>
        <taxon>Bacteria</taxon>
        <taxon>Candidatus Woykeibacteriota</taxon>
    </lineage>
</organism>
<evidence type="ECO:0000313" key="1">
    <source>
        <dbReference type="EMBL" id="OGY23548.1"/>
    </source>
</evidence>
<dbReference type="EMBL" id="MHCQ01000042">
    <property type="protein sequence ID" value="OGY23548.1"/>
    <property type="molecule type" value="Genomic_DNA"/>
</dbReference>
<accession>A0A1G1W7B3</accession>
<evidence type="ECO:0000313" key="2">
    <source>
        <dbReference type="Proteomes" id="UP000177103"/>
    </source>
</evidence>
<proteinExistence type="predicted"/>
<protein>
    <recommendedName>
        <fullName evidence="3">Apea-like HEPN domain-containing protein</fullName>
    </recommendedName>
</protein>
<evidence type="ECO:0008006" key="3">
    <source>
        <dbReference type="Google" id="ProtNLM"/>
    </source>
</evidence>
<dbReference type="Proteomes" id="UP000177103">
    <property type="component" value="Unassembled WGS sequence"/>
</dbReference>
<dbReference type="AlphaFoldDB" id="A0A1G1W7B3"/>
<gene>
    <name evidence="1" type="ORF">A2Y57_01675</name>
</gene>
<name>A0A1G1W7B3_9BACT</name>